<gene>
    <name evidence="1" type="ORF">MYAER_3340</name>
</gene>
<accession>A0A0F6RMY8</accession>
<reference evidence="1 2" key="1">
    <citation type="journal article" date="2015" name="Genome Announc.">
        <title>Complete Genome Sequence of Microcystis aeruginosa NIES-2549, a Bloom-Forming Cyanobacterium from Lake Kasumigaura, Japan.</title>
        <authorList>
            <person name="Yamaguchi H."/>
            <person name="Suzuki S."/>
            <person name="Tanabe Y."/>
            <person name="Osana Y."/>
            <person name="Shimura Y."/>
            <person name="Ishida K."/>
            <person name="Kawachi M."/>
        </authorList>
    </citation>
    <scope>NUCLEOTIDE SEQUENCE [LARGE SCALE GENOMIC DNA]</scope>
    <source>
        <strain evidence="1 2">NIES-2549</strain>
    </source>
</reference>
<name>A0A0F6RMY8_MICAE</name>
<proteinExistence type="predicted"/>
<evidence type="ECO:0000313" key="2">
    <source>
        <dbReference type="Proteomes" id="UP000034103"/>
    </source>
</evidence>
<dbReference type="Proteomes" id="UP000034103">
    <property type="component" value="Chromosome"/>
</dbReference>
<dbReference type="EMBL" id="CP011304">
    <property type="protein sequence ID" value="AKE65678.1"/>
    <property type="molecule type" value="Genomic_DNA"/>
</dbReference>
<evidence type="ECO:0000313" key="1">
    <source>
        <dbReference type="EMBL" id="AKE65678.1"/>
    </source>
</evidence>
<sequence>MGNLGTAARNGQFYLAAQKNGSSGFCVEGRRIGIIWVHLNLVEISR</sequence>
<protein>
    <submittedName>
        <fullName evidence="1">Uncharacterized protein</fullName>
    </submittedName>
</protein>
<dbReference type="HOGENOM" id="CLU_3185784_0_0_3"/>
<dbReference type="AlphaFoldDB" id="A0A0F6RMY8"/>
<organism evidence="1 2">
    <name type="scientific">Microcystis aeruginosa NIES-2549</name>
    <dbReference type="NCBI Taxonomy" id="1641812"/>
    <lineage>
        <taxon>Bacteria</taxon>
        <taxon>Bacillati</taxon>
        <taxon>Cyanobacteriota</taxon>
        <taxon>Cyanophyceae</taxon>
        <taxon>Oscillatoriophycideae</taxon>
        <taxon>Chroococcales</taxon>
        <taxon>Microcystaceae</taxon>
        <taxon>Microcystis</taxon>
    </lineage>
</organism>